<evidence type="ECO:0000313" key="8">
    <source>
        <dbReference type="Proteomes" id="UP000253594"/>
    </source>
</evidence>
<comment type="caution">
    <text evidence="3">The sequence shown here is derived from an EMBL/GenBank/DDBJ whole genome shotgun (WGS) entry which is preliminary data.</text>
</comment>
<reference evidence="3 7" key="3">
    <citation type="submission" date="2017-05" db="EMBL/GenBank/DDBJ databases">
        <authorList>
            <person name="Song R."/>
            <person name="Chenine A.L."/>
            <person name="Ruprecht R.M."/>
        </authorList>
    </citation>
    <scope>NUCLEOTIDE SEQUENCE [LARGE SCALE GENOMIC DNA]</scope>
    <source>
        <strain evidence="3 7">S567_C10_BS</strain>
    </source>
</reference>
<dbReference type="RefSeq" id="WP_003116974.1">
    <property type="nucleotide sequence ID" value="NZ_AP014839.1"/>
</dbReference>
<dbReference type="EMBL" id="NSNE01000010">
    <property type="protein sequence ID" value="RPM13485.1"/>
    <property type="molecule type" value="Genomic_DNA"/>
</dbReference>
<sequence length="89" mass="9832">MTTPRMIANSFRNYLAGYDCLVSISDTHEVTLQFSSHVNPQENITIPGVALDLLASDEAVRRMSEVLHDEFALLLAGARRTPRIGRACS</sequence>
<evidence type="ECO:0000313" key="7">
    <source>
        <dbReference type="Proteomes" id="UP000194857"/>
    </source>
</evidence>
<evidence type="ECO:0000313" key="3">
    <source>
        <dbReference type="EMBL" id="OTI57982.1"/>
    </source>
</evidence>
<evidence type="ECO:0000313" key="4">
    <source>
        <dbReference type="EMBL" id="RCI69856.1"/>
    </source>
</evidence>
<evidence type="ECO:0000313" key="6">
    <source>
        <dbReference type="Proteomes" id="UP000045039"/>
    </source>
</evidence>
<evidence type="ECO:0008006" key="10">
    <source>
        <dbReference type="Google" id="ProtNLM"/>
    </source>
</evidence>
<proteinExistence type="predicted"/>
<dbReference type="Proteomes" id="UP000253594">
    <property type="component" value="Unassembled WGS sequence"/>
</dbReference>
<reference evidence="5 9" key="6">
    <citation type="submission" date="2019-01" db="EMBL/GenBank/DDBJ databases">
        <title>The Pseudomonas aeruginosa pan-genome provides new insights on its population structure, horizontal gene transfer and pathogenicity.</title>
        <authorList>
            <person name="Freschi L."/>
            <person name="Vincent A.T."/>
            <person name="Jeukens J."/>
            <person name="Emond-Rheault J.-G."/>
            <person name="Kukavica-Ibrulj I."/>
            <person name="Dupont M.-J."/>
            <person name="Charette S.J."/>
            <person name="Boyle B."/>
            <person name="Levesque R.C."/>
        </authorList>
    </citation>
    <scope>NUCLEOTIDE SEQUENCE [LARGE SCALE GENOMIC DNA]</scope>
    <source>
        <strain evidence="5 9">PA-W36</strain>
    </source>
</reference>
<evidence type="ECO:0000313" key="5">
    <source>
        <dbReference type="EMBL" id="RPM13485.1"/>
    </source>
</evidence>
<dbReference type="Proteomes" id="UP000045039">
    <property type="component" value="Unassembled WGS sequence"/>
</dbReference>
<dbReference type="EMBL" id="NFFZ01000015">
    <property type="protein sequence ID" value="OTI57982.1"/>
    <property type="molecule type" value="Genomic_DNA"/>
</dbReference>
<reference evidence="2" key="7">
    <citation type="submission" date="2020-01" db="EMBL/GenBank/DDBJ databases">
        <title>Bacteria Cultured from War Wounds Associated with the Conflict in Eastern Ukraine.</title>
        <authorList>
            <person name="Snesrud E."/>
            <person name="Galac M.R."/>
            <person name="Mc Gann P."/>
            <person name="Valentine K."/>
            <person name="Viacheslav K."/>
        </authorList>
    </citation>
    <scope>NUCLEOTIDE SEQUENCE</scope>
    <source>
        <strain evidence="2">VNMU148</strain>
    </source>
</reference>
<protein>
    <recommendedName>
        <fullName evidence="10">DUF1652 domain-containing protein</fullName>
    </recommendedName>
</protein>
<gene>
    <name evidence="3" type="ORF">CAZ10_25250</name>
    <name evidence="4" type="ORF">DT376_37710</name>
    <name evidence="2" type="ORF">GUL26_23050</name>
    <name evidence="5" type="ORF">IPC1295_17960</name>
    <name evidence="1" type="ORF">PAERUG_P19_London_7_VIM_2_05_10_04844</name>
</gene>
<accession>A0A1S1C4Q0</accession>
<evidence type="ECO:0000313" key="9">
    <source>
        <dbReference type="Proteomes" id="UP000284767"/>
    </source>
</evidence>
<reference evidence="4 8" key="5">
    <citation type="submission" date="2018-07" db="EMBL/GenBank/DDBJ databases">
        <title>Mechanisms of high-level aminoglycoside resistance among Gram-negative pathogens in Brazil.</title>
        <authorList>
            <person name="Ballaben A.S."/>
            <person name="Darini A.L.C."/>
            <person name="Doi Y."/>
        </authorList>
    </citation>
    <scope>NUCLEOTIDE SEQUENCE [LARGE SCALE GENOMIC DNA]</scope>
    <source>
        <strain evidence="4 8">B2-305</strain>
    </source>
</reference>
<accession>A0A0C7CVL1</accession>
<reference evidence="1" key="2">
    <citation type="submission" date="2015-06" db="EMBL/GenBank/DDBJ databases">
        <authorList>
            <person name="Radhakrishnan R."/>
            <person name="Underwood A."/>
            <person name="Al-Shahib A."/>
        </authorList>
    </citation>
    <scope>NUCLEOTIDE SEQUENCE</scope>
    <source>
        <strain evidence="1">P19_London_7_VIM_2_05_10</strain>
    </source>
</reference>
<dbReference type="EMBL" id="QORE01002652">
    <property type="protein sequence ID" value="RCI69856.1"/>
    <property type="molecule type" value="Genomic_DNA"/>
</dbReference>
<evidence type="ECO:0000313" key="2">
    <source>
        <dbReference type="EMBL" id="MZZ15135.1"/>
    </source>
</evidence>
<dbReference type="EMBL" id="WXZT01000016">
    <property type="protein sequence ID" value="MZZ15135.1"/>
    <property type="molecule type" value="Genomic_DNA"/>
</dbReference>
<dbReference type="Proteomes" id="UP000284767">
    <property type="component" value="Unassembled WGS sequence"/>
</dbReference>
<reference evidence="6" key="1">
    <citation type="submission" date="2015-06" db="EMBL/GenBank/DDBJ databases">
        <authorList>
            <person name="Radhakrishnan Rajesh"/>
            <person name="Underwood Anthony"/>
            <person name="Al-Shahib Ali"/>
        </authorList>
    </citation>
    <scope>NUCLEOTIDE SEQUENCE [LARGE SCALE GENOMIC DNA]</scope>
    <source>
        <strain evidence="6">P19_London_7_VIM_2_05_10</strain>
    </source>
</reference>
<reference evidence="5 9" key="4">
    <citation type="submission" date="2017-08" db="EMBL/GenBank/DDBJ databases">
        <authorList>
            <person name="Feschi L."/>
            <person name="Jeukens J."/>
            <person name="Emond-Rheault J.-G."/>
            <person name="Kukavica-Ibrulj I."/>
            <person name="Boyle B."/>
            <person name="Levesque R.C."/>
        </authorList>
    </citation>
    <scope>NUCLEOTIDE SEQUENCE [LARGE SCALE GENOMIC DNA]</scope>
    <source>
        <strain evidence="5 9">PA-W36</strain>
    </source>
</reference>
<dbReference type="Proteomes" id="UP000644192">
    <property type="component" value="Unassembled WGS sequence"/>
</dbReference>
<dbReference type="EMBL" id="CVVU01000229">
    <property type="protein sequence ID" value="CRP56349.1"/>
    <property type="molecule type" value="Genomic_DNA"/>
</dbReference>
<organism evidence="3 7">
    <name type="scientific">Pseudomonas aeruginosa</name>
    <dbReference type="NCBI Taxonomy" id="287"/>
    <lineage>
        <taxon>Bacteria</taxon>
        <taxon>Pseudomonadati</taxon>
        <taxon>Pseudomonadota</taxon>
        <taxon>Gammaproteobacteria</taxon>
        <taxon>Pseudomonadales</taxon>
        <taxon>Pseudomonadaceae</taxon>
        <taxon>Pseudomonas</taxon>
    </lineage>
</organism>
<name>A0A0C7CVL1_PSEAI</name>
<evidence type="ECO:0000313" key="1">
    <source>
        <dbReference type="EMBL" id="CRP56349.1"/>
    </source>
</evidence>
<dbReference type="Proteomes" id="UP000194857">
    <property type="component" value="Unassembled WGS sequence"/>
</dbReference>
<dbReference type="AlphaFoldDB" id="A0A0C7CVL1"/>